<evidence type="ECO:0000256" key="4">
    <source>
        <dbReference type="ARBA" id="ARBA00022989"/>
    </source>
</evidence>
<feature type="transmembrane region" description="Helical" evidence="6">
    <location>
        <begin position="21"/>
        <end position="42"/>
    </location>
</feature>
<evidence type="ECO:0000259" key="7">
    <source>
        <dbReference type="PROSITE" id="PS50850"/>
    </source>
</evidence>
<sequence length="117" mass="12984">MTSLYPTEICQYKLRAAGAAVFKAVNAGLGLVMSFTMSFAMSKLGWKFYFINASWDVVVTALVFFFFVETKGLQLEEIAIKFGDDFITEDYDSSNVNSTIEGGGKLNKGKLNEHEVL</sequence>
<accession>A0A7C8QGD9</accession>
<dbReference type="InterPro" id="IPR050360">
    <property type="entry name" value="MFS_Sugar_Transporters"/>
</dbReference>
<dbReference type="SUPFAM" id="SSF103473">
    <property type="entry name" value="MFS general substrate transporter"/>
    <property type="match status" value="1"/>
</dbReference>
<comment type="similarity">
    <text evidence="2">Belongs to the major facilitator superfamily. Sugar transporter (TC 2.A.1.1) family.</text>
</comment>
<comment type="caution">
    <text evidence="8">The sequence shown here is derived from an EMBL/GenBank/DDBJ whole genome shotgun (WGS) entry which is preliminary data.</text>
</comment>
<dbReference type="Pfam" id="PF00083">
    <property type="entry name" value="Sugar_tr"/>
    <property type="match status" value="1"/>
</dbReference>
<proteinExistence type="inferred from homology"/>
<organism evidence="8 9">
    <name type="scientific">Orbilia oligospora</name>
    <name type="common">Nematode-trapping fungus</name>
    <name type="synonym">Arthrobotrys oligospora</name>
    <dbReference type="NCBI Taxonomy" id="2813651"/>
    <lineage>
        <taxon>Eukaryota</taxon>
        <taxon>Fungi</taxon>
        <taxon>Dikarya</taxon>
        <taxon>Ascomycota</taxon>
        <taxon>Pezizomycotina</taxon>
        <taxon>Orbiliomycetes</taxon>
        <taxon>Orbiliales</taxon>
        <taxon>Orbiliaceae</taxon>
        <taxon>Orbilia</taxon>
    </lineage>
</organism>
<dbReference type="GO" id="GO:0005351">
    <property type="term" value="F:carbohydrate:proton symporter activity"/>
    <property type="evidence" value="ECO:0007669"/>
    <property type="project" value="TreeGrafter"/>
</dbReference>
<evidence type="ECO:0000256" key="1">
    <source>
        <dbReference type="ARBA" id="ARBA00004141"/>
    </source>
</evidence>
<evidence type="ECO:0000256" key="6">
    <source>
        <dbReference type="SAM" id="Phobius"/>
    </source>
</evidence>
<keyword evidence="5 6" id="KW-0472">Membrane</keyword>
<dbReference type="EMBL" id="WIPF01000084">
    <property type="protein sequence ID" value="KAF3212153.1"/>
    <property type="molecule type" value="Genomic_DNA"/>
</dbReference>
<feature type="domain" description="Major facilitator superfamily (MFS) profile" evidence="7">
    <location>
        <begin position="1"/>
        <end position="71"/>
    </location>
</feature>
<keyword evidence="3 6" id="KW-0812">Transmembrane</keyword>
<dbReference type="Proteomes" id="UP000483672">
    <property type="component" value="Unassembled WGS sequence"/>
</dbReference>
<protein>
    <recommendedName>
        <fullName evidence="7">Major facilitator superfamily (MFS) profile domain-containing protein</fullName>
    </recommendedName>
</protein>
<dbReference type="InterPro" id="IPR036259">
    <property type="entry name" value="MFS_trans_sf"/>
</dbReference>
<evidence type="ECO:0000313" key="8">
    <source>
        <dbReference type="EMBL" id="KAF3212153.1"/>
    </source>
</evidence>
<dbReference type="PANTHER" id="PTHR48022:SF2">
    <property type="entry name" value="PLASTIDIC GLUCOSE TRANSPORTER 4"/>
    <property type="match status" value="1"/>
</dbReference>
<feature type="transmembrane region" description="Helical" evidence="6">
    <location>
        <begin position="48"/>
        <end position="68"/>
    </location>
</feature>
<evidence type="ECO:0000313" key="9">
    <source>
        <dbReference type="Proteomes" id="UP000483672"/>
    </source>
</evidence>
<dbReference type="Gene3D" id="1.20.1250.20">
    <property type="entry name" value="MFS general substrate transporter like domains"/>
    <property type="match status" value="1"/>
</dbReference>
<evidence type="ECO:0000256" key="3">
    <source>
        <dbReference type="ARBA" id="ARBA00022692"/>
    </source>
</evidence>
<dbReference type="InterPro" id="IPR020846">
    <property type="entry name" value="MFS_dom"/>
</dbReference>
<dbReference type="InterPro" id="IPR005828">
    <property type="entry name" value="MFS_sugar_transport-like"/>
</dbReference>
<evidence type="ECO:0000256" key="2">
    <source>
        <dbReference type="ARBA" id="ARBA00010992"/>
    </source>
</evidence>
<dbReference type="GO" id="GO:0016020">
    <property type="term" value="C:membrane"/>
    <property type="evidence" value="ECO:0007669"/>
    <property type="project" value="UniProtKB-SubCell"/>
</dbReference>
<keyword evidence="4 6" id="KW-1133">Transmembrane helix</keyword>
<evidence type="ECO:0000256" key="5">
    <source>
        <dbReference type="ARBA" id="ARBA00023136"/>
    </source>
</evidence>
<dbReference type="PROSITE" id="PS50850">
    <property type="entry name" value="MFS"/>
    <property type="match status" value="1"/>
</dbReference>
<comment type="subcellular location">
    <subcellularLocation>
        <location evidence="1">Membrane</location>
        <topology evidence="1">Multi-pass membrane protein</topology>
    </subcellularLocation>
</comment>
<dbReference type="PANTHER" id="PTHR48022">
    <property type="entry name" value="PLASTIDIC GLUCOSE TRANSPORTER 4"/>
    <property type="match status" value="1"/>
</dbReference>
<dbReference type="AlphaFoldDB" id="A0A7C8QGD9"/>
<reference evidence="8 9" key="1">
    <citation type="submission" date="2019-06" db="EMBL/GenBank/DDBJ databases">
        <authorList>
            <person name="Palmer J.M."/>
        </authorList>
    </citation>
    <scope>NUCLEOTIDE SEQUENCE [LARGE SCALE GENOMIC DNA]</scope>
    <source>
        <strain evidence="8 9">TWF191</strain>
    </source>
</reference>
<name>A0A7C8QGD9_ORBOL</name>
<gene>
    <name evidence="8" type="ORF">TWF191_010566</name>
</gene>